<accession>A0A642V697</accession>
<dbReference type="AlphaFoldDB" id="A0A642V697"/>
<protein>
    <submittedName>
        <fullName evidence="12">Uncharacterized protein</fullName>
    </submittedName>
</protein>
<feature type="domain" description="Fe-S cluster assembly protein Dre2 N-terminal" evidence="11">
    <location>
        <begin position="20"/>
        <end position="141"/>
    </location>
</feature>
<feature type="binding site" evidence="9">
    <location>
        <position position="264"/>
    </location>
    <ligand>
        <name>[4Fe-4S] cluster</name>
        <dbReference type="ChEBI" id="CHEBI:49883"/>
    </ligand>
</feature>
<dbReference type="GO" id="GO:0051537">
    <property type="term" value="F:2 iron, 2 sulfur cluster binding"/>
    <property type="evidence" value="ECO:0007669"/>
    <property type="project" value="UniProtKB-UniRule"/>
</dbReference>
<evidence type="ECO:0000256" key="1">
    <source>
        <dbReference type="ARBA" id="ARBA00001966"/>
    </source>
</evidence>
<evidence type="ECO:0000256" key="8">
    <source>
        <dbReference type="ARBA" id="ARBA00023128"/>
    </source>
</evidence>
<dbReference type="OrthoDB" id="311633at2759"/>
<comment type="subcellular location">
    <subcellularLocation>
        <location evidence="9">Cytoplasm</location>
    </subcellularLocation>
    <subcellularLocation>
        <location evidence="9">Mitochondrion intermembrane space</location>
    </subcellularLocation>
</comment>
<dbReference type="InterPro" id="IPR031838">
    <property type="entry name" value="Dre2_N"/>
</dbReference>
<feature type="binding site" evidence="9">
    <location>
        <position position="213"/>
    </location>
    <ligand>
        <name>[2Fe-2S] cluster</name>
        <dbReference type="ChEBI" id="CHEBI:190135"/>
    </ligand>
</feature>
<evidence type="ECO:0000256" key="6">
    <source>
        <dbReference type="ARBA" id="ARBA00023004"/>
    </source>
</evidence>
<dbReference type="Pfam" id="PF05093">
    <property type="entry name" value="CIAPIN1"/>
    <property type="match status" value="1"/>
</dbReference>
<organism evidence="12 13">
    <name type="scientific">Trichomonascus ciferrii</name>
    <dbReference type="NCBI Taxonomy" id="44093"/>
    <lineage>
        <taxon>Eukaryota</taxon>
        <taxon>Fungi</taxon>
        <taxon>Dikarya</taxon>
        <taxon>Ascomycota</taxon>
        <taxon>Saccharomycotina</taxon>
        <taxon>Dipodascomycetes</taxon>
        <taxon>Dipodascales</taxon>
        <taxon>Trichomonascaceae</taxon>
        <taxon>Trichomonascus</taxon>
        <taxon>Trichomonascus ciferrii complex</taxon>
    </lineage>
</organism>
<evidence type="ECO:0000256" key="3">
    <source>
        <dbReference type="ARBA" id="ARBA00022485"/>
    </source>
</evidence>
<feature type="domain" description="Anamorsin C-terminal" evidence="10">
    <location>
        <begin position="196"/>
        <end position="291"/>
    </location>
</feature>
<dbReference type="Proteomes" id="UP000761534">
    <property type="component" value="Unassembled WGS sequence"/>
</dbReference>
<evidence type="ECO:0000256" key="2">
    <source>
        <dbReference type="ARBA" id="ARBA00008169"/>
    </source>
</evidence>
<feature type="binding site" evidence="9">
    <location>
        <position position="272"/>
    </location>
    <ligand>
        <name>[4Fe-4S] cluster</name>
        <dbReference type="ChEBI" id="CHEBI:49883"/>
    </ligand>
</feature>
<feature type="binding site" evidence="9">
    <location>
        <position position="275"/>
    </location>
    <ligand>
        <name>[4Fe-4S] cluster</name>
        <dbReference type="ChEBI" id="CHEBI:49883"/>
    </ligand>
</feature>
<evidence type="ECO:0000256" key="7">
    <source>
        <dbReference type="ARBA" id="ARBA00023014"/>
    </source>
</evidence>
<dbReference type="GO" id="GO:0046872">
    <property type="term" value="F:metal ion binding"/>
    <property type="evidence" value="ECO:0007669"/>
    <property type="project" value="UniProtKB-KW"/>
</dbReference>
<evidence type="ECO:0000256" key="4">
    <source>
        <dbReference type="ARBA" id="ARBA00022490"/>
    </source>
</evidence>
<comment type="caution">
    <text evidence="12">The sequence shown here is derived from an EMBL/GenBank/DDBJ whole genome shotgun (WGS) entry which is preliminary data.</text>
</comment>
<keyword evidence="4 9" id="KW-0963">Cytoplasm</keyword>
<feature type="binding site" evidence="9">
    <location>
        <position position="216"/>
    </location>
    <ligand>
        <name>[2Fe-2S] cluster</name>
        <dbReference type="ChEBI" id="CHEBI:190135"/>
    </ligand>
</feature>
<comment type="cofactor">
    <cofactor evidence="9">
        <name>[2Fe-2S] cluster</name>
        <dbReference type="ChEBI" id="CHEBI:190135"/>
    </cofactor>
</comment>
<keyword evidence="5 9" id="KW-0479">Metal-binding</keyword>
<keyword evidence="9" id="KW-0001">2Fe-2S</keyword>
<dbReference type="Pfam" id="PF16803">
    <property type="entry name" value="DRE2_N"/>
    <property type="match status" value="1"/>
</dbReference>
<feature type="region of interest" description="Fe-S binding site B" evidence="9">
    <location>
        <begin position="261"/>
        <end position="275"/>
    </location>
</feature>
<evidence type="ECO:0000259" key="11">
    <source>
        <dbReference type="Pfam" id="PF16803"/>
    </source>
</evidence>
<comment type="similarity">
    <text evidence="2 9">Belongs to the anamorsin family.</text>
</comment>
<proteinExistence type="inferred from homology"/>
<dbReference type="Gene3D" id="3.40.50.11000">
    <property type="entry name" value="Fe-S cluster assembly protein Dre2, N-terminal domain"/>
    <property type="match status" value="1"/>
</dbReference>
<keyword evidence="3 9" id="KW-0004">4Fe-4S</keyword>
<dbReference type="GO" id="GO:0051539">
    <property type="term" value="F:4 iron, 4 sulfur cluster binding"/>
    <property type="evidence" value="ECO:0007669"/>
    <property type="project" value="UniProtKB-KW"/>
</dbReference>
<feature type="short sequence motif" description="Cx2C motif 2" evidence="9">
    <location>
        <begin position="272"/>
        <end position="275"/>
    </location>
</feature>
<comment type="caution">
    <text evidence="9">Lacks conserved residue(s) required for the propagation of feature annotation.</text>
</comment>
<comment type="domain">
    <text evidence="9">The C-terminal domain binds 2 Fe-S clusters but is otherwise mostly in an intrinsically disordered conformation.</text>
</comment>
<dbReference type="HAMAP" id="MF_03115">
    <property type="entry name" value="Anamorsin"/>
    <property type="match status" value="1"/>
</dbReference>
<dbReference type="VEuPathDB" id="FungiDB:TRICI_002594"/>
<dbReference type="GO" id="GO:0009055">
    <property type="term" value="F:electron transfer activity"/>
    <property type="evidence" value="ECO:0007669"/>
    <property type="project" value="UniProtKB-UniRule"/>
</dbReference>
<dbReference type="EMBL" id="SWFS01000179">
    <property type="protein sequence ID" value="KAA8915237.1"/>
    <property type="molecule type" value="Genomic_DNA"/>
</dbReference>
<evidence type="ECO:0000313" key="12">
    <source>
        <dbReference type="EMBL" id="KAA8915237.1"/>
    </source>
</evidence>
<gene>
    <name evidence="12" type="ORF">TRICI_002594</name>
</gene>
<feature type="short sequence motif" description="Cx2C motif 1" evidence="9">
    <location>
        <begin position="261"/>
        <end position="264"/>
    </location>
</feature>
<comment type="domain">
    <text evidence="9">The N-terminal domain has structural similarity with S-adenosyl-L-methionine-dependent methyltransferases, but does not bind S-adenosyl-L-methionine. It is required for correct assembly of the 2 Fe-S clusters.</text>
</comment>
<comment type="domain">
    <text evidence="9">The twin Cx2C motifs are involved in the recognition by the mitochondrial MIA40-ERV1 disulfide relay system. The formation of 2 disulfide bonds in the Cx2C motifs through dithiol/disulfide exchange reactions effectively traps the protein in the mitochondrial intermembrane space.</text>
</comment>
<evidence type="ECO:0000256" key="5">
    <source>
        <dbReference type="ARBA" id="ARBA00022723"/>
    </source>
</evidence>
<feature type="binding site" evidence="9">
    <location>
        <position position="261"/>
    </location>
    <ligand>
        <name>[4Fe-4S] cluster</name>
        <dbReference type="ChEBI" id="CHEBI:49883"/>
    </ligand>
</feature>
<sequence>MSTQTTTTQPADVLSLASPTLVLLSPTLVQQPKATEAVMGRFKDVEVFHHQVLDRVTTGAIQLNDNYYSHIYVASPSEDDKVELAEDDYETLFKALSPGGVVDGRLELSNTLGPLLAGFVLTQDGSSISKPTEKPVAAQTLKKKTSAVPLKRGSTALPQFKRLAELNLNDEDEDDEELIDENDLMADDVVAQNKIVLPKKCDPGPGKKRRKACKDCTCGMKDLEQEGVEKQHAAQSQVVTLSNDDTAEVDFTVPGKKTGSCGSCALGDAFRCDGCPYIGLPPFKPGEVVSISALGGDDL</sequence>
<evidence type="ECO:0000259" key="10">
    <source>
        <dbReference type="Pfam" id="PF05093"/>
    </source>
</evidence>
<evidence type="ECO:0000313" key="13">
    <source>
        <dbReference type="Proteomes" id="UP000761534"/>
    </source>
</evidence>
<keyword evidence="7 9" id="KW-0411">Iron-sulfur</keyword>
<dbReference type="PANTHER" id="PTHR13273:SF14">
    <property type="entry name" value="ANAMORSIN"/>
    <property type="match status" value="1"/>
</dbReference>
<evidence type="ECO:0000256" key="9">
    <source>
        <dbReference type="HAMAP-Rule" id="MF_03115"/>
    </source>
</evidence>
<dbReference type="InterPro" id="IPR007785">
    <property type="entry name" value="Anamorsin"/>
</dbReference>
<dbReference type="InterPro" id="IPR046408">
    <property type="entry name" value="CIAPIN1"/>
</dbReference>
<keyword evidence="6 9" id="KW-0408">Iron</keyword>
<keyword evidence="8 9" id="KW-0496">Mitochondrion</keyword>
<dbReference type="GO" id="GO:0016226">
    <property type="term" value="P:iron-sulfur cluster assembly"/>
    <property type="evidence" value="ECO:0007669"/>
    <property type="project" value="UniProtKB-UniRule"/>
</dbReference>
<reference evidence="12" key="1">
    <citation type="journal article" date="2019" name="G3 (Bethesda)">
        <title>Genome Assemblies of Two Rare Opportunistic Yeast Pathogens: Diutina rugosa (syn. Candida rugosa) and Trichomonascus ciferrii (syn. Candida ciferrii).</title>
        <authorList>
            <person name="Mixao V."/>
            <person name="Saus E."/>
            <person name="Hansen A.P."/>
            <person name="Lass-Florl C."/>
            <person name="Gabaldon T."/>
        </authorList>
    </citation>
    <scope>NUCLEOTIDE SEQUENCE</scope>
    <source>
        <strain evidence="12">CBS 4856</strain>
    </source>
</reference>
<comment type="cofactor">
    <cofactor evidence="1 9">
        <name>[4Fe-4S] cluster</name>
        <dbReference type="ChEBI" id="CHEBI:49883"/>
    </cofactor>
</comment>
<feature type="binding site" evidence="9">
    <location>
        <position position="218"/>
    </location>
    <ligand>
        <name>[2Fe-2S] cluster</name>
        <dbReference type="ChEBI" id="CHEBI:190135"/>
    </ligand>
</feature>
<name>A0A642V697_9ASCO</name>
<dbReference type="PANTHER" id="PTHR13273">
    <property type="entry name" value="ANAMORSIN"/>
    <property type="match status" value="1"/>
</dbReference>
<keyword evidence="13" id="KW-1185">Reference proteome</keyword>
<dbReference type="GO" id="GO:0005758">
    <property type="term" value="C:mitochondrial intermembrane space"/>
    <property type="evidence" value="ECO:0007669"/>
    <property type="project" value="UniProtKB-SubCell"/>
</dbReference>
<feature type="binding site" evidence="9">
    <location>
        <position position="201"/>
    </location>
    <ligand>
        <name>[2Fe-2S] cluster</name>
        <dbReference type="ChEBI" id="CHEBI:190135"/>
    </ligand>
</feature>